<evidence type="ECO:0000259" key="19">
    <source>
        <dbReference type="Pfam" id="PF04815"/>
    </source>
</evidence>
<evidence type="ECO:0000256" key="11">
    <source>
        <dbReference type="ARBA" id="ARBA00022927"/>
    </source>
</evidence>
<comment type="subcellular location">
    <subcellularLocation>
        <location evidence="2">Cytoplasmic vesicle</location>
        <location evidence="2">COPII-coated vesicle membrane</location>
        <topology evidence="2">Peripheral membrane protein</topology>
        <orientation evidence="2">Cytoplasmic side</orientation>
    </subcellularLocation>
    <subcellularLocation>
        <location evidence="3">Endoplasmic reticulum membrane</location>
        <topology evidence="3">Peripheral membrane protein</topology>
        <orientation evidence="3">Cytoplasmic side</orientation>
    </subcellularLocation>
    <subcellularLocation>
        <location evidence="1">Golgi apparatus membrane</location>
        <topology evidence="1">Peripheral membrane protein</topology>
        <orientation evidence="1">Cytoplasmic side</orientation>
    </subcellularLocation>
</comment>
<dbReference type="Pfam" id="PF08033">
    <property type="entry name" value="Sec23_BS"/>
    <property type="match status" value="1"/>
</dbReference>
<dbReference type="Pfam" id="PF00626">
    <property type="entry name" value="Gelsolin"/>
    <property type="match status" value="1"/>
</dbReference>
<gene>
    <name evidence="21" type="ORF">BU16DRAFT_391345</name>
</gene>
<keyword evidence="10" id="KW-0931">ER-Golgi transport</keyword>
<evidence type="ECO:0000256" key="2">
    <source>
        <dbReference type="ARBA" id="ARBA00004299"/>
    </source>
</evidence>
<organism evidence="21 22">
    <name type="scientific">Lophium mytilinum</name>
    <dbReference type="NCBI Taxonomy" id="390894"/>
    <lineage>
        <taxon>Eukaryota</taxon>
        <taxon>Fungi</taxon>
        <taxon>Dikarya</taxon>
        <taxon>Ascomycota</taxon>
        <taxon>Pezizomycotina</taxon>
        <taxon>Dothideomycetes</taxon>
        <taxon>Pleosporomycetidae</taxon>
        <taxon>Mytilinidiales</taxon>
        <taxon>Mytilinidiaceae</taxon>
        <taxon>Lophium</taxon>
    </lineage>
</organism>
<dbReference type="GO" id="GO:0070971">
    <property type="term" value="C:endoplasmic reticulum exit site"/>
    <property type="evidence" value="ECO:0007669"/>
    <property type="project" value="TreeGrafter"/>
</dbReference>
<dbReference type="AlphaFoldDB" id="A0A6A6QSW7"/>
<comment type="function">
    <text evidence="15">Component of the coat protein complex II (COPII) which promotes the formation of transport vesicles from the endoplasmic reticulum (ER). The coat has two main functions, the physical deformation of the endoplasmic reticulum membrane into vesicles and the selection of cargo molecules.</text>
</comment>
<dbReference type="InterPro" id="IPR006895">
    <property type="entry name" value="Znf_Sec23_Sec24"/>
</dbReference>
<evidence type="ECO:0000256" key="4">
    <source>
        <dbReference type="ARBA" id="ARBA00008334"/>
    </source>
</evidence>
<dbReference type="InterPro" id="IPR006900">
    <property type="entry name" value="Sec23/24_helical_dom"/>
</dbReference>
<dbReference type="Gene3D" id="2.30.30.380">
    <property type="entry name" value="Zn-finger domain of Sec23/24"/>
    <property type="match status" value="1"/>
</dbReference>
<dbReference type="Gene3D" id="3.40.20.10">
    <property type="entry name" value="Severin"/>
    <property type="match status" value="1"/>
</dbReference>
<evidence type="ECO:0000256" key="5">
    <source>
        <dbReference type="ARBA" id="ARBA00013453"/>
    </source>
</evidence>
<feature type="domain" description="Sec23/Sec24 trunk" evidence="18">
    <location>
        <begin position="265"/>
        <end position="506"/>
    </location>
</feature>
<dbReference type="SUPFAM" id="SSF81811">
    <property type="entry name" value="Helical domain of Sec23/24"/>
    <property type="match status" value="1"/>
</dbReference>
<dbReference type="Pfam" id="PF04815">
    <property type="entry name" value="Sec23_helical"/>
    <property type="match status" value="1"/>
</dbReference>
<evidence type="ECO:0000313" key="22">
    <source>
        <dbReference type="Proteomes" id="UP000799750"/>
    </source>
</evidence>
<dbReference type="GO" id="GO:0006886">
    <property type="term" value="P:intracellular protein transport"/>
    <property type="evidence" value="ECO:0007669"/>
    <property type="project" value="InterPro"/>
</dbReference>
<keyword evidence="13" id="KW-0472">Membrane</keyword>
<reference evidence="21" key="1">
    <citation type="journal article" date="2020" name="Stud. Mycol.">
        <title>101 Dothideomycetes genomes: a test case for predicting lifestyles and emergence of pathogens.</title>
        <authorList>
            <person name="Haridas S."/>
            <person name="Albert R."/>
            <person name="Binder M."/>
            <person name="Bloem J."/>
            <person name="Labutti K."/>
            <person name="Salamov A."/>
            <person name="Andreopoulos B."/>
            <person name="Baker S."/>
            <person name="Barry K."/>
            <person name="Bills G."/>
            <person name="Bluhm B."/>
            <person name="Cannon C."/>
            <person name="Castanera R."/>
            <person name="Culley D."/>
            <person name="Daum C."/>
            <person name="Ezra D."/>
            <person name="Gonzalez J."/>
            <person name="Henrissat B."/>
            <person name="Kuo A."/>
            <person name="Liang C."/>
            <person name="Lipzen A."/>
            <person name="Lutzoni F."/>
            <person name="Magnuson J."/>
            <person name="Mondo S."/>
            <person name="Nolan M."/>
            <person name="Ohm R."/>
            <person name="Pangilinan J."/>
            <person name="Park H.-J."/>
            <person name="Ramirez L."/>
            <person name="Alfaro M."/>
            <person name="Sun H."/>
            <person name="Tritt A."/>
            <person name="Yoshinaga Y."/>
            <person name="Zwiers L.-H."/>
            <person name="Turgeon B."/>
            <person name="Goodwin S."/>
            <person name="Spatafora J."/>
            <person name="Crous P."/>
            <person name="Grigoriev I."/>
        </authorList>
    </citation>
    <scope>NUCLEOTIDE SEQUENCE</scope>
    <source>
        <strain evidence="21">CBS 269.34</strain>
    </source>
</reference>
<evidence type="ECO:0000256" key="1">
    <source>
        <dbReference type="ARBA" id="ARBA00004255"/>
    </source>
</evidence>
<name>A0A6A6QSW7_9PEZI</name>
<evidence type="ECO:0000256" key="6">
    <source>
        <dbReference type="ARBA" id="ARBA00021213"/>
    </source>
</evidence>
<dbReference type="Proteomes" id="UP000799750">
    <property type="component" value="Unassembled WGS sequence"/>
</dbReference>
<dbReference type="InterPro" id="IPR050550">
    <property type="entry name" value="SEC23_SEC24_subfamily"/>
</dbReference>
<dbReference type="EMBL" id="MU004189">
    <property type="protein sequence ID" value="KAF2495505.1"/>
    <property type="molecule type" value="Genomic_DNA"/>
</dbReference>
<dbReference type="GO" id="GO:0008270">
    <property type="term" value="F:zinc ion binding"/>
    <property type="evidence" value="ECO:0007669"/>
    <property type="project" value="InterPro"/>
</dbReference>
<evidence type="ECO:0000256" key="10">
    <source>
        <dbReference type="ARBA" id="ARBA00022892"/>
    </source>
</evidence>
<dbReference type="GO" id="GO:0090110">
    <property type="term" value="P:COPII-coated vesicle cargo loading"/>
    <property type="evidence" value="ECO:0007669"/>
    <property type="project" value="TreeGrafter"/>
</dbReference>
<dbReference type="Pfam" id="PF04811">
    <property type="entry name" value="Sec23_trunk"/>
    <property type="match status" value="1"/>
</dbReference>
<dbReference type="PANTHER" id="PTHR13803:SF39">
    <property type="entry name" value="SECRETORY 24AB, ISOFORM A"/>
    <property type="match status" value="1"/>
</dbReference>
<evidence type="ECO:0000259" key="16">
    <source>
        <dbReference type="Pfam" id="PF00626"/>
    </source>
</evidence>
<accession>A0A6A6QSW7</accession>
<keyword evidence="9" id="KW-0256">Endoplasmic reticulum</keyword>
<dbReference type="GO" id="GO:0000149">
    <property type="term" value="F:SNARE binding"/>
    <property type="evidence" value="ECO:0007669"/>
    <property type="project" value="TreeGrafter"/>
</dbReference>
<sequence>MEYEGAPGGHKKKRAYAAQAYDFGANAQPAGGAPAPIGAPIGSPIGAPIGTPLGGAPVPGVPQAPQDPLAPQFGQMNLGPQPAGVQPQVPQMQAPPQQLNQLYPTDLVSQPFNVLELDLPPPQINLPPNTSATPSPYANCPPKYVRSTLNCVPTTHSLLKKSRLPFALVIQPYTSLHDAEDPVPVVPDQVISRCRRCRAYINPFVTFLDHGHRWRCNMCNLTNDVPQAFDWDSAAQKSVDRWQRPELNYAVCEFVAPQEYMVRPPQPLVYLFLFDVSYAAVTNGLLATSARCILESLDRIPNADRRTRIGFMAVDSSLHYFSIPRDGSESNEPGMLVVSDLDEPFLPTPQDLLVNLSECRANVEIFLEKLQSMFQDTPNTGSAMGSALRAGHKLISPVGGKITVLSASLPNIGYGKLEMREDKKMLGTSKEGSLLQTANSFYKSFAVECSKNQVSIDMFLFSSQYQDVATLSNLPRYTGGQTYFYPGWNAARSEDAIKFAREFSDYLSAEIGLEAVLRVRATTGLRMSTFYGNFFNRSSDLCAFPAFPRDQAYVVEVAIDETITKPYVCMQAAVLHTTCNGERRIRVLTLALPTTETLANIYASADQAAITVYFSHKAVERALGSGLDAAREALQSKIIEILQTYRKELAGGNMGGGGLQLPHNLRGLPVLFLGLIKNVGLRKSAQIPSDLRAAALCLLSTLPLPLMIQYMYPKLYSLHDMPDEAGVPDPQTGEILLPAPCNLSSERIVPYGLYLIDDGVNQFVWVGRDAVPALLLDVFGVEDRTAIKQGKTTLPALDNEFNEKVRAVVEKSKDHRAKGVGSIIVPTLYVIKEDGDPSLKLWAQTLLVEDRADQGVSLQQWMGMLREKVCGSNPEGIVPLILSSWPD</sequence>
<keyword evidence="14" id="KW-0968">Cytoplasmic vesicle</keyword>
<dbReference type="Gene3D" id="2.60.40.1670">
    <property type="entry name" value="beta-sandwich domain of Sec23/24"/>
    <property type="match status" value="1"/>
</dbReference>
<dbReference type="CDD" id="cd01479">
    <property type="entry name" value="Sec24-like"/>
    <property type="match status" value="1"/>
</dbReference>
<dbReference type="Gene3D" id="3.40.50.410">
    <property type="entry name" value="von Willebrand factor, type A domain"/>
    <property type="match status" value="1"/>
</dbReference>
<dbReference type="GO" id="GO:0000139">
    <property type="term" value="C:Golgi membrane"/>
    <property type="evidence" value="ECO:0007669"/>
    <property type="project" value="UniProtKB-SubCell"/>
</dbReference>
<evidence type="ECO:0000256" key="8">
    <source>
        <dbReference type="ARBA" id="ARBA00022490"/>
    </source>
</evidence>
<evidence type="ECO:0000313" key="21">
    <source>
        <dbReference type="EMBL" id="KAF2495505.1"/>
    </source>
</evidence>
<dbReference type="InterPro" id="IPR007123">
    <property type="entry name" value="Gelsolin-like_dom"/>
</dbReference>
<feature type="domain" description="Zinc finger Sec23/Sec24-type" evidence="17">
    <location>
        <begin position="191"/>
        <end position="228"/>
    </location>
</feature>
<dbReference type="InterPro" id="IPR036175">
    <property type="entry name" value="Sec23/24_helical_dom_sf"/>
</dbReference>
<dbReference type="SUPFAM" id="SSF81995">
    <property type="entry name" value="beta-sandwich domain of Sec23/24"/>
    <property type="match status" value="1"/>
</dbReference>
<keyword evidence="7" id="KW-0813">Transport</keyword>
<evidence type="ECO:0000259" key="18">
    <source>
        <dbReference type="Pfam" id="PF04811"/>
    </source>
</evidence>
<dbReference type="InterPro" id="IPR041742">
    <property type="entry name" value="Sec24-like_trunk_dom"/>
</dbReference>
<dbReference type="SUPFAM" id="SSF82919">
    <property type="entry name" value="Zn-finger domain of Sec23/24"/>
    <property type="match status" value="1"/>
</dbReference>
<dbReference type="InterPro" id="IPR012990">
    <property type="entry name" value="Beta-sandwich_Sec23_24"/>
</dbReference>
<evidence type="ECO:0000256" key="7">
    <source>
        <dbReference type="ARBA" id="ARBA00022448"/>
    </source>
</evidence>
<keyword evidence="8" id="KW-0963">Cytoplasm</keyword>
<dbReference type="GO" id="GO:0030127">
    <property type="term" value="C:COPII vesicle coat"/>
    <property type="evidence" value="ECO:0007669"/>
    <property type="project" value="InterPro"/>
</dbReference>
<dbReference type="PANTHER" id="PTHR13803">
    <property type="entry name" value="SEC24-RELATED PROTEIN"/>
    <property type="match status" value="1"/>
</dbReference>
<evidence type="ECO:0000256" key="12">
    <source>
        <dbReference type="ARBA" id="ARBA00023034"/>
    </source>
</evidence>
<keyword evidence="12" id="KW-0333">Golgi apparatus</keyword>
<feature type="domain" description="Sec23/Sec24 helical" evidence="19">
    <location>
        <begin position="606"/>
        <end position="708"/>
    </location>
</feature>
<evidence type="ECO:0000259" key="17">
    <source>
        <dbReference type="Pfam" id="PF04810"/>
    </source>
</evidence>
<dbReference type="OrthoDB" id="49016at2759"/>
<dbReference type="InterPro" id="IPR006896">
    <property type="entry name" value="Sec23/24_trunk_dom"/>
</dbReference>
<dbReference type="SUPFAM" id="SSF53300">
    <property type="entry name" value="vWA-like"/>
    <property type="match status" value="1"/>
</dbReference>
<comment type="similarity">
    <text evidence="4">Belongs to the SEC23/SEC24 family. SEC24 subfamily.</text>
</comment>
<keyword evidence="22" id="KW-1185">Reference proteome</keyword>
<evidence type="ECO:0000256" key="15">
    <source>
        <dbReference type="ARBA" id="ARBA00025471"/>
    </source>
</evidence>
<evidence type="ECO:0000256" key="13">
    <source>
        <dbReference type="ARBA" id="ARBA00023136"/>
    </source>
</evidence>
<dbReference type="InterPro" id="IPR036465">
    <property type="entry name" value="vWFA_dom_sf"/>
</dbReference>
<protein>
    <recommendedName>
        <fullName evidence="6">Protein transport protein SEC24</fullName>
    </recommendedName>
    <alternativeName>
        <fullName evidence="5">Protein transport protein sec24</fullName>
    </alternativeName>
</protein>
<feature type="domain" description="Sec23/Sec24 beta-sandwich" evidence="20">
    <location>
        <begin position="512"/>
        <end position="595"/>
    </location>
</feature>
<dbReference type="SUPFAM" id="SSF82754">
    <property type="entry name" value="C-terminal, gelsolin-like domain of Sec23/24"/>
    <property type="match status" value="1"/>
</dbReference>
<evidence type="ECO:0000259" key="20">
    <source>
        <dbReference type="Pfam" id="PF08033"/>
    </source>
</evidence>
<proteinExistence type="inferred from homology"/>
<dbReference type="InterPro" id="IPR036180">
    <property type="entry name" value="Gelsolin-like_dom_sf"/>
</dbReference>
<evidence type="ECO:0000256" key="14">
    <source>
        <dbReference type="ARBA" id="ARBA00023329"/>
    </source>
</evidence>
<keyword evidence="11" id="KW-0653">Protein transport</keyword>
<dbReference type="GO" id="GO:0005789">
    <property type="term" value="C:endoplasmic reticulum membrane"/>
    <property type="evidence" value="ECO:0007669"/>
    <property type="project" value="UniProtKB-SubCell"/>
</dbReference>
<feature type="domain" description="Gelsolin-like" evidence="16">
    <location>
        <begin position="737"/>
        <end position="806"/>
    </location>
</feature>
<dbReference type="Gene3D" id="1.20.120.730">
    <property type="entry name" value="Sec23/Sec24 helical domain"/>
    <property type="match status" value="1"/>
</dbReference>
<dbReference type="Pfam" id="PF04810">
    <property type="entry name" value="zf-Sec23_Sec24"/>
    <property type="match status" value="1"/>
</dbReference>
<evidence type="ECO:0000256" key="9">
    <source>
        <dbReference type="ARBA" id="ARBA00022824"/>
    </source>
</evidence>
<evidence type="ECO:0000256" key="3">
    <source>
        <dbReference type="ARBA" id="ARBA00004397"/>
    </source>
</evidence>
<dbReference type="InterPro" id="IPR029006">
    <property type="entry name" value="ADF-H/Gelsolin-like_dom_sf"/>
</dbReference>
<dbReference type="InterPro" id="IPR036174">
    <property type="entry name" value="Znf_Sec23_Sec24_sf"/>
</dbReference>